<reference evidence="1" key="1">
    <citation type="submission" date="2014-01" db="EMBL/GenBank/DDBJ databases">
        <authorList>
            <person name="Brown-Elliot B."/>
            <person name="Wallace R."/>
            <person name="Lenaerts A."/>
            <person name="Ordway D."/>
            <person name="DeGroote M.A."/>
            <person name="Parker T."/>
            <person name="Sizemore C."/>
            <person name="Tallon L.J."/>
            <person name="Sadzewicz L.K."/>
            <person name="Sengamalay N."/>
            <person name="Fraser C.M."/>
            <person name="Hine E."/>
            <person name="Shefchek K.A."/>
            <person name="Das S.P."/>
            <person name="Tettelin H."/>
        </authorList>
    </citation>
    <scope>NUCLEOTIDE SEQUENCE [LARGE SCALE GENOMIC DNA]</scope>
    <source>
        <strain evidence="1">4042</strain>
    </source>
</reference>
<proteinExistence type="predicted"/>
<dbReference type="AlphaFoldDB" id="X8BM40"/>
<evidence type="ECO:0000313" key="1">
    <source>
        <dbReference type="EMBL" id="EUA44130.1"/>
    </source>
</evidence>
<sequence>MRRQLIADPELIKKGTDELLRLYSPTLAWPAPCPATRSSMAAAVCRRSGHPDVGGPTETRRCSRIPTRLIWPGRMPRSTWHLVSACIAASARTMPR</sequence>
<protein>
    <submittedName>
        <fullName evidence="1">Putative cytochrome P450</fullName>
    </submittedName>
</protein>
<accession>X8BM40</accession>
<dbReference type="EMBL" id="JAOB01000037">
    <property type="protein sequence ID" value="EUA44130.1"/>
    <property type="molecule type" value="Genomic_DNA"/>
</dbReference>
<name>X8BM40_MYCXE</name>
<dbReference type="PATRIC" id="fig|1299334.3.peg.3807"/>
<comment type="caution">
    <text evidence="1">The sequence shown here is derived from an EMBL/GenBank/DDBJ whole genome shotgun (WGS) entry which is preliminary data.</text>
</comment>
<gene>
    <name evidence="1" type="ORF">I553_0068</name>
</gene>
<organism evidence="1">
    <name type="scientific">Mycobacterium xenopi 4042</name>
    <dbReference type="NCBI Taxonomy" id="1299334"/>
    <lineage>
        <taxon>Bacteria</taxon>
        <taxon>Bacillati</taxon>
        <taxon>Actinomycetota</taxon>
        <taxon>Actinomycetes</taxon>
        <taxon>Mycobacteriales</taxon>
        <taxon>Mycobacteriaceae</taxon>
        <taxon>Mycobacterium</taxon>
    </lineage>
</organism>